<protein>
    <submittedName>
        <fullName evidence="2">Uncharacterized protein</fullName>
    </submittedName>
</protein>
<feature type="region of interest" description="Disordered" evidence="1">
    <location>
        <begin position="540"/>
        <end position="564"/>
    </location>
</feature>
<feature type="compositionally biased region" description="Low complexity" evidence="1">
    <location>
        <begin position="227"/>
        <end position="317"/>
    </location>
</feature>
<evidence type="ECO:0000256" key="1">
    <source>
        <dbReference type="SAM" id="MobiDB-lite"/>
    </source>
</evidence>
<evidence type="ECO:0000313" key="2">
    <source>
        <dbReference type="EMBL" id="GFR27263.1"/>
    </source>
</evidence>
<dbReference type="Gene3D" id="1.10.274.60">
    <property type="entry name" value="Spidroin, repetitive domain"/>
    <property type="match status" value="1"/>
</dbReference>
<dbReference type="Proteomes" id="UP000887116">
    <property type="component" value="Unassembled WGS sequence"/>
</dbReference>
<feature type="region of interest" description="Disordered" evidence="1">
    <location>
        <begin position="225"/>
        <end position="319"/>
    </location>
</feature>
<dbReference type="EMBL" id="BMAO01038809">
    <property type="protein sequence ID" value="GFR27263.1"/>
    <property type="molecule type" value="Genomic_DNA"/>
</dbReference>
<comment type="caution">
    <text evidence="2">The sequence shown here is derived from an EMBL/GenBank/DDBJ whole genome shotgun (WGS) entry which is preliminary data.</text>
</comment>
<dbReference type="OrthoDB" id="10400214at2759"/>
<proteinExistence type="predicted"/>
<dbReference type="AlphaFoldDB" id="A0A8X6JJ15"/>
<keyword evidence="3" id="KW-1185">Reference proteome</keyword>
<organism evidence="2 3">
    <name type="scientific">Trichonephila clavata</name>
    <name type="common">Joro spider</name>
    <name type="synonym">Nephila clavata</name>
    <dbReference type="NCBI Taxonomy" id="2740835"/>
    <lineage>
        <taxon>Eukaryota</taxon>
        <taxon>Metazoa</taxon>
        <taxon>Ecdysozoa</taxon>
        <taxon>Arthropoda</taxon>
        <taxon>Chelicerata</taxon>
        <taxon>Arachnida</taxon>
        <taxon>Araneae</taxon>
        <taxon>Araneomorphae</taxon>
        <taxon>Entelegynae</taxon>
        <taxon>Araneoidea</taxon>
        <taxon>Nephilidae</taxon>
        <taxon>Trichonephila</taxon>
    </lineage>
</organism>
<accession>A0A8X6JJ15</accession>
<dbReference type="InterPro" id="IPR043070">
    <property type="entry name" value="Spidroin_repeat"/>
</dbReference>
<name>A0A8X6JJ15_TRICU</name>
<reference evidence="2" key="1">
    <citation type="submission" date="2020-07" db="EMBL/GenBank/DDBJ databases">
        <title>Multicomponent nature underlies the extraordinary mechanical properties of spider dragline silk.</title>
        <authorList>
            <person name="Kono N."/>
            <person name="Nakamura H."/>
            <person name="Mori M."/>
            <person name="Yoshida Y."/>
            <person name="Ohtoshi R."/>
            <person name="Malay A.D."/>
            <person name="Moran D.A.P."/>
            <person name="Tomita M."/>
            <person name="Numata K."/>
            <person name="Arakawa K."/>
        </authorList>
    </citation>
    <scope>NUCLEOTIDE SEQUENCE</scope>
</reference>
<gene>
    <name evidence="2" type="primary">NCL1_32900</name>
    <name evidence="2" type="ORF">TNCT_532091</name>
</gene>
<evidence type="ECO:0000313" key="3">
    <source>
        <dbReference type="Proteomes" id="UP000887116"/>
    </source>
</evidence>
<sequence>MLLNAFFTATCQETGDEQTPQSFTAYDVTILSEEQRVPVDSFISTFVQTVNSREKLKDVFDISDRRSIEFAEYVKELLLNVLKALGIKNSEILDDFATRPMKQNMKSFSPQSMITVYGRLLATYLYSEGYMTTQDNAKELALKFFEYMESNANTYLVQGDTSTKFPAITNGFMEFLLYFNNSDDEFSTAERAVKFSVLHESLWLLTAIETSNSNDLYTKCVSEANDSKSGSDSISSESTESNSGLDSSCFQSTESNSGSDSSSSETTESNSGSDSSSFESTESNSGSDSSSFESTERNSGSDSSSFESTESNSGSDSATCQETIDEQMVLSFVAFDVTILSEEQRAPVDSFISTFVEVVYGQKKLKDVFDITDASPFDLAQYLINFIQNVMAEKEAEEPHVRLLPEFSTRPLEQNFNSLSPQSMITVYARMIALFLDSERKLTQDNAQDLAQKCAEKMKSSANEYVVQGDTSTKFIAITNGFLECLKSLNDDDEFLTAKRAVVISILYESQWSLRAAETQSLNDLYIKCIFEFNGYVSNSTSGSDSSSFESAESNSGSVSSSSK</sequence>